<dbReference type="AlphaFoldDB" id="A0A1J5RE94"/>
<sequence>MRRLFLVLMLVWGAGLMLPAGARSAPVPAPALTSAAAALCSPAAPGTPPCDMACCRPVAMRAVALPAPGVSRRAVPLSWPLPARRLRGFHWPPPRKPPRV</sequence>
<comment type="caution">
    <text evidence="1">The sequence shown here is derived from an EMBL/GenBank/DDBJ whole genome shotgun (WGS) entry which is preliminary data.</text>
</comment>
<accession>A0A1J5RE94</accession>
<name>A0A1J5RE94_9ZZZZ</name>
<dbReference type="EMBL" id="MLJW01000296">
    <property type="protein sequence ID" value="OIQ90327.1"/>
    <property type="molecule type" value="Genomic_DNA"/>
</dbReference>
<reference evidence="1" key="1">
    <citation type="submission" date="2016-10" db="EMBL/GenBank/DDBJ databases">
        <title>Sequence of Gallionella enrichment culture.</title>
        <authorList>
            <person name="Poehlein A."/>
            <person name="Muehling M."/>
            <person name="Daniel R."/>
        </authorList>
    </citation>
    <scope>NUCLEOTIDE SEQUENCE</scope>
</reference>
<gene>
    <name evidence="1" type="ORF">GALL_277770</name>
</gene>
<protein>
    <submittedName>
        <fullName evidence="1">Uncharacterized protein</fullName>
    </submittedName>
</protein>
<organism evidence="1">
    <name type="scientific">mine drainage metagenome</name>
    <dbReference type="NCBI Taxonomy" id="410659"/>
    <lineage>
        <taxon>unclassified sequences</taxon>
        <taxon>metagenomes</taxon>
        <taxon>ecological metagenomes</taxon>
    </lineage>
</organism>
<proteinExistence type="predicted"/>
<evidence type="ECO:0000313" key="1">
    <source>
        <dbReference type="EMBL" id="OIQ90327.1"/>
    </source>
</evidence>